<dbReference type="HAMAP" id="MF_00135">
    <property type="entry name" value="PRAI"/>
    <property type="match status" value="1"/>
</dbReference>
<evidence type="ECO:0000256" key="13">
    <source>
        <dbReference type="ARBA" id="ARBA00023268"/>
    </source>
</evidence>
<keyword evidence="12 15" id="KW-0456">Lyase</keyword>
<comment type="similarity">
    <text evidence="16">Belongs to the TrpF family.</text>
</comment>
<evidence type="ECO:0000256" key="8">
    <source>
        <dbReference type="ARBA" id="ARBA00022793"/>
    </source>
</evidence>
<dbReference type="RefSeq" id="WP_038641151.1">
    <property type="nucleotide sequence ID" value="NZ_CP009888.1"/>
</dbReference>
<keyword evidence="9 15" id="KW-0822">Tryptophan biosynthesis</keyword>
<evidence type="ECO:0000256" key="3">
    <source>
        <dbReference type="ARBA" id="ARBA00004664"/>
    </source>
</evidence>
<dbReference type="SUPFAM" id="SSF51366">
    <property type="entry name" value="Ribulose-phoshate binding barrel"/>
    <property type="match status" value="2"/>
</dbReference>
<dbReference type="HAMAP" id="MF_00134_B">
    <property type="entry name" value="IGPS_B"/>
    <property type="match status" value="1"/>
</dbReference>
<evidence type="ECO:0000256" key="5">
    <source>
        <dbReference type="ARBA" id="ARBA00007902"/>
    </source>
</evidence>
<dbReference type="STRING" id="1348114.OM33_09440"/>
<dbReference type="UniPathway" id="UPA00035">
    <property type="reaction ID" value="UER00042"/>
</dbReference>
<evidence type="ECO:0000256" key="11">
    <source>
        <dbReference type="ARBA" id="ARBA00023235"/>
    </source>
</evidence>
<comment type="function">
    <text evidence="14">Bifunctional enzyme that catalyzes two sequential steps of tryptophan biosynthetic pathway. The first reaction is catalyzed by the isomerase, coded by the TrpF domain; the second reaction is catalyzed by the synthase, coded by the TrpC domain.</text>
</comment>
<dbReference type="eggNOG" id="COG0134">
    <property type="taxonomic scope" value="Bacteria"/>
</dbReference>
<dbReference type="GO" id="GO:0004425">
    <property type="term" value="F:indole-3-glycerol-phosphate synthase activity"/>
    <property type="evidence" value="ECO:0007669"/>
    <property type="project" value="UniProtKB-UniRule"/>
</dbReference>
<dbReference type="Gene3D" id="3.20.20.70">
    <property type="entry name" value="Aldolase class I"/>
    <property type="match status" value="2"/>
</dbReference>
<dbReference type="EC" id="4.1.1.48" evidence="15"/>
<accession>A0A0A7EFF3</accession>
<comment type="similarity">
    <text evidence="15">Belongs to the TrpC family.</text>
</comment>
<name>A0A0A7EFF3_9GAMM</name>
<evidence type="ECO:0000256" key="1">
    <source>
        <dbReference type="ARBA" id="ARBA00001164"/>
    </source>
</evidence>
<evidence type="ECO:0000313" key="19">
    <source>
        <dbReference type="EMBL" id="AIY65349.1"/>
    </source>
</evidence>
<dbReference type="GO" id="GO:0000162">
    <property type="term" value="P:L-tryptophan biosynthetic process"/>
    <property type="evidence" value="ECO:0007669"/>
    <property type="project" value="UniProtKB-UniRule"/>
</dbReference>
<dbReference type="InterPro" id="IPR001468">
    <property type="entry name" value="Indole-3-GlycerolPSynthase_CS"/>
</dbReference>
<keyword evidence="8 15" id="KW-0210">Decarboxylase</keyword>
<dbReference type="InterPro" id="IPR013785">
    <property type="entry name" value="Aldolase_TIM"/>
</dbReference>
<dbReference type="GO" id="GO:0004640">
    <property type="term" value="F:phosphoribosylanthranilate isomerase activity"/>
    <property type="evidence" value="ECO:0007669"/>
    <property type="project" value="UniProtKB-UniRule"/>
</dbReference>
<keyword evidence="7 15" id="KW-0028">Amino-acid biosynthesis</keyword>
<evidence type="ECO:0000256" key="15">
    <source>
        <dbReference type="HAMAP-Rule" id="MF_00134"/>
    </source>
</evidence>
<dbReference type="FunFam" id="3.20.20.70:FF:000024">
    <property type="entry name" value="Indole-3-glycerol phosphate synthase"/>
    <property type="match status" value="1"/>
</dbReference>
<keyword evidence="13" id="KW-0511">Multifunctional enzyme</keyword>
<evidence type="ECO:0000256" key="2">
    <source>
        <dbReference type="ARBA" id="ARBA00001633"/>
    </source>
</evidence>
<dbReference type="AlphaFoldDB" id="A0A0A7EFF3"/>
<keyword evidence="11 16" id="KW-0413">Isomerase</keyword>
<feature type="domain" description="N-(5'phosphoribosyl) anthranilate isomerase (PRAI)" evidence="18">
    <location>
        <begin position="257"/>
        <end position="448"/>
    </location>
</feature>
<comment type="similarity">
    <text evidence="6">In the C-terminal section; belongs to the TrpF family.</text>
</comment>
<dbReference type="EC" id="5.3.1.24" evidence="16"/>
<dbReference type="PANTHER" id="PTHR22854">
    <property type="entry name" value="TRYPTOPHAN BIOSYNTHESIS PROTEIN"/>
    <property type="match status" value="1"/>
</dbReference>
<keyword evidence="10 15" id="KW-0057">Aromatic amino acid biosynthesis</keyword>
<evidence type="ECO:0000259" key="17">
    <source>
        <dbReference type="Pfam" id="PF00218"/>
    </source>
</evidence>
<evidence type="ECO:0000256" key="10">
    <source>
        <dbReference type="ARBA" id="ARBA00023141"/>
    </source>
</evidence>
<dbReference type="HOGENOM" id="CLU_007713_1_2_6"/>
<dbReference type="KEGG" id="pseo:OM33_09440"/>
<dbReference type="Pfam" id="PF00697">
    <property type="entry name" value="PRAI"/>
    <property type="match status" value="1"/>
</dbReference>
<dbReference type="InterPro" id="IPR013798">
    <property type="entry name" value="Indole-3-glycerol_P_synth_dom"/>
</dbReference>
<evidence type="ECO:0000313" key="20">
    <source>
        <dbReference type="Proteomes" id="UP000030341"/>
    </source>
</evidence>
<evidence type="ECO:0000256" key="16">
    <source>
        <dbReference type="HAMAP-Rule" id="MF_00135"/>
    </source>
</evidence>
<dbReference type="NCBIfam" id="NF006945">
    <property type="entry name" value="PRK09427.1"/>
    <property type="match status" value="1"/>
</dbReference>
<comment type="pathway">
    <text evidence="3 16">Amino-acid biosynthesis; L-tryptophan biosynthesis; L-tryptophan from chorismate: step 3/5.</text>
</comment>
<evidence type="ECO:0000256" key="7">
    <source>
        <dbReference type="ARBA" id="ARBA00022605"/>
    </source>
</evidence>
<feature type="domain" description="Indole-3-glycerol phosphate synthase" evidence="17">
    <location>
        <begin position="5"/>
        <end position="252"/>
    </location>
</feature>
<comment type="catalytic activity">
    <reaction evidence="1 16">
        <text>N-(5-phospho-beta-D-ribosyl)anthranilate = 1-(2-carboxyphenylamino)-1-deoxy-D-ribulose 5-phosphate</text>
        <dbReference type="Rhea" id="RHEA:21540"/>
        <dbReference type="ChEBI" id="CHEBI:18277"/>
        <dbReference type="ChEBI" id="CHEBI:58613"/>
        <dbReference type="EC" id="5.3.1.24"/>
    </reaction>
</comment>
<evidence type="ECO:0000256" key="4">
    <source>
        <dbReference type="ARBA" id="ARBA00004696"/>
    </source>
</evidence>
<protein>
    <recommendedName>
        <fullName evidence="15 16">Multifunctional fusion protein</fullName>
    </recommendedName>
    <domain>
        <recommendedName>
            <fullName evidence="15">Indole-3-glycerol phosphate synthase</fullName>
            <shortName evidence="15">IGPS</shortName>
            <ecNumber evidence="15">4.1.1.48</ecNumber>
        </recommendedName>
    </domain>
    <domain>
        <recommendedName>
            <fullName evidence="16">N-(5'-phosphoribosyl)anthranilate isomerase</fullName>
            <shortName evidence="16">PRAI</shortName>
            <ecNumber evidence="16">5.3.1.24</ecNumber>
        </recommendedName>
    </domain>
</protein>
<dbReference type="CDD" id="cd00331">
    <property type="entry name" value="IGPS"/>
    <property type="match status" value="1"/>
</dbReference>
<dbReference type="PANTHER" id="PTHR22854:SF2">
    <property type="entry name" value="INDOLE-3-GLYCEROL-PHOSPHATE SYNTHASE"/>
    <property type="match status" value="1"/>
</dbReference>
<dbReference type="InterPro" id="IPR045186">
    <property type="entry name" value="Indole-3-glycerol_P_synth"/>
</dbReference>
<dbReference type="InterPro" id="IPR001240">
    <property type="entry name" value="PRAI_dom"/>
</dbReference>
<comment type="pathway">
    <text evidence="4 15">Amino-acid biosynthesis; L-tryptophan biosynthesis; L-tryptophan from chorismate: step 4/5.</text>
</comment>
<dbReference type="EMBL" id="CP009888">
    <property type="protein sequence ID" value="AIY65349.1"/>
    <property type="molecule type" value="Genomic_DNA"/>
</dbReference>
<dbReference type="CDD" id="cd00405">
    <property type="entry name" value="PRAI"/>
    <property type="match status" value="1"/>
</dbReference>
<evidence type="ECO:0000256" key="14">
    <source>
        <dbReference type="ARBA" id="ARBA00025592"/>
    </source>
</evidence>
<proteinExistence type="inferred from homology"/>
<evidence type="ECO:0000259" key="18">
    <source>
        <dbReference type="Pfam" id="PF00697"/>
    </source>
</evidence>
<dbReference type="OrthoDB" id="9804217at2"/>
<comment type="catalytic activity">
    <reaction evidence="2 15">
        <text>1-(2-carboxyphenylamino)-1-deoxy-D-ribulose 5-phosphate + H(+) = (1S,2R)-1-C-(indol-3-yl)glycerol 3-phosphate + CO2 + H2O</text>
        <dbReference type="Rhea" id="RHEA:23476"/>
        <dbReference type="ChEBI" id="CHEBI:15377"/>
        <dbReference type="ChEBI" id="CHEBI:15378"/>
        <dbReference type="ChEBI" id="CHEBI:16526"/>
        <dbReference type="ChEBI" id="CHEBI:58613"/>
        <dbReference type="ChEBI" id="CHEBI:58866"/>
        <dbReference type="EC" id="4.1.1.48"/>
    </reaction>
</comment>
<dbReference type="NCBIfam" id="NF001377">
    <property type="entry name" value="PRK00278.2-4"/>
    <property type="match status" value="1"/>
</dbReference>
<gene>
    <name evidence="16" type="primary">trpF</name>
    <name evidence="15" type="synonym">trpC</name>
    <name evidence="19" type="ORF">OM33_09440</name>
</gene>
<comment type="similarity">
    <text evidence="5">In the N-terminal section; belongs to the TrpC family.</text>
</comment>
<dbReference type="PROSITE" id="PS00614">
    <property type="entry name" value="IGPS"/>
    <property type="match status" value="1"/>
</dbReference>
<dbReference type="eggNOG" id="COG0135">
    <property type="taxonomic scope" value="Bacteria"/>
</dbReference>
<reference evidence="19 20" key="1">
    <citation type="submission" date="2014-11" db="EMBL/GenBank/DDBJ databases">
        <title>Complete Genome Sequence of Pseudoalteromonas sp. Strain OCN003 Isolated from Kaneohe Bay, Oahu, Hawaii.</title>
        <authorList>
            <person name="Beurmann S."/>
            <person name="Videau P."/>
            <person name="Ushijima B."/>
            <person name="Smith A.M."/>
            <person name="Aeby G.S."/>
            <person name="Callahan S.M."/>
            <person name="Belcaid M."/>
        </authorList>
    </citation>
    <scope>NUCLEOTIDE SEQUENCE [LARGE SCALE GENOMIC DNA]</scope>
    <source>
        <strain evidence="19 20">OCN003</strain>
    </source>
</reference>
<dbReference type="Pfam" id="PF00218">
    <property type="entry name" value="IGPS"/>
    <property type="match status" value="1"/>
</dbReference>
<dbReference type="InterPro" id="IPR011060">
    <property type="entry name" value="RibuloseP-bd_barrel"/>
</dbReference>
<evidence type="ECO:0000256" key="6">
    <source>
        <dbReference type="ARBA" id="ARBA00009847"/>
    </source>
</evidence>
<evidence type="ECO:0000256" key="9">
    <source>
        <dbReference type="ARBA" id="ARBA00022822"/>
    </source>
</evidence>
<keyword evidence="20" id="KW-1185">Reference proteome</keyword>
<sequence>MANVLEKIVADKRIELESRKANKPLESFIDEVVPTERDFYGELAKPGTNFILECKKASPSKGLIRDDFNLDEITGAYKHYAACISVLTDEKYFQGSFDYLTKVRSLVNQPLICKDFFIDEYQVYLARLHGGDAILLMLSVLNDDEYAALAKVAKSLNMAILTEVSNEEEVHRALALDAEIIGINNRNLRDLSTDLATTETLRTFIPAGKVVISESGIYTHADVKRLKSLCNGFLVGSSLMAESNLDLACRKLILGENKICGLTRSQDAIAAYNAGAVFGGLIFYAKSPRYVDIDCAKPIADSCDLGFVGVFVNETIDTIVHIAVELKLVAVQLHGDEDETYIATLKKALPASVQVWKAVAVSDVIEHKSQGADRYLFDTKVGNQSGGTGQTFNWDVLINERNYMLAGGLNNDNILDALSTQAIGLDLNSGIETSPGKKCHQQINSVFSKIKES</sequence>
<dbReference type="Proteomes" id="UP000030341">
    <property type="component" value="Chromosome 1"/>
</dbReference>
<organism evidence="19 20">
    <name type="scientific">Pseudoalteromonas piratica</name>
    <dbReference type="NCBI Taxonomy" id="1348114"/>
    <lineage>
        <taxon>Bacteria</taxon>
        <taxon>Pseudomonadati</taxon>
        <taxon>Pseudomonadota</taxon>
        <taxon>Gammaproteobacteria</taxon>
        <taxon>Alteromonadales</taxon>
        <taxon>Pseudoalteromonadaceae</taxon>
        <taxon>Pseudoalteromonas</taxon>
    </lineage>
</organism>
<evidence type="ECO:0000256" key="12">
    <source>
        <dbReference type="ARBA" id="ARBA00023239"/>
    </source>
</evidence>